<organism evidence="1 2">
    <name type="scientific">Paracoccus amoyensis</name>
    <dbReference type="NCBI Taxonomy" id="2760093"/>
    <lineage>
        <taxon>Bacteria</taxon>
        <taxon>Pseudomonadati</taxon>
        <taxon>Pseudomonadota</taxon>
        <taxon>Alphaproteobacteria</taxon>
        <taxon>Rhodobacterales</taxon>
        <taxon>Paracoccaceae</taxon>
        <taxon>Paracoccus</taxon>
    </lineage>
</organism>
<evidence type="ECO:0000313" key="1">
    <source>
        <dbReference type="EMBL" id="MBC9246242.1"/>
    </source>
</evidence>
<dbReference type="SUPFAM" id="SSF52540">
    <property type="entry name" value="P-loop containing nucleoside triphosphate hydrolases"/>
    <property type="match status" value="1"/>
</dbReference>
<protein>
    <recommendedName>
        <fullName evidence="3">Sulfotransferase family protein</fullName>
    </recommendedName>
</protein>
<accession>A0A926GDC2</accession>
<evidence type="ECO:0000313" key="2">
    <source>
        <dbReference type="Proteomes" id="UP000608594"/>
    </source>
</evidence>
<gene>
    <name evidence="1" type="ORF">H4P12_05835</name>
</gene>
<keyword evidence="2" id="KW-1185">Reference proteome</keyword>
<dbReference type="InterPro" id="IPR027417">
    <property type="entry name" value="P-loop_NTPase"/>
</dbReference>
<reference evidence="1" key="1">
    <citation type="submission" date="2020-08" db="EMBL/GenBank/DDBJ databases">
        <title>Paracoccus amoyensis sp. nov., isolated from the surface seawater at coast of Xiamen, Fujian.</title>
        <authorList>
            <person name="Lyu L."/>
        </authorList>
    </citation>
    <scope>NUCLEOTIDE SEQUENCE</scope>
    <source>
        <strain evidence="1">11-3</strain>
    </source>
</reference>
<dbReference type="RefSeq" id="WP_187792687.1">
    <property type="nucleotide sequence ID" value="NZ_JACOQL010000002.1"/>
</dbReference>
<evidence type="ECO:0008006" key="3">
    <source>
        <dbReference type="Google" id="ProtNLM"/>
    </source>
</evidence>
<sequence length="393" mass="44492">MRVTCHIGHHKTGTTSLQAYLSQNSNALLRADILYPWVESQGASIALAKANAGRSSERRFKLSKITSKLQGGDSSDILPINFREAHNALAFRMLADFEKPWRVPPYHAQLPHSNQMLIAIKNQIENLDLDEVVLCSEVMSHFGKANADLIQRLYQPFAEADEFTVWCTLRRPDEQAVSWHGQQIKFGQSPKPLSDPDGIDFKSIHFDYATVVEPWIQRIPNARLMLRPYDVVMKEGGSVDDLIRNSGIKFPQGLIPAPKMNVSQPPAVAGLIRMANGLLPKDLANRFSSQILKLTRNIAQPTSKDVEYFGAENRAKMMERFQPIHKRLSDLVGRGAFFADIDRMLILKPIPEFHAIRQLLDNLSGREERLEQTELQDFLKQQVRSFGARQSVE</sequence>
<dbReference type="Proteomes" id="UP000608594">
    <property type="component" value="Unassembled WGS sequence"/>
</dbReference>
<dbReference type="EMBL" id="JACOQL010000002">
    <property type="protein sequence ID" value="MBC9246242.1"/>
    <property type="molecule type" value="Genomic_DNA"/>
</dbReference>
<dbReference type="Gene3D" id="3.40.50.300">
    <property type="entry name" value="P-loop containing nucleotide triphosphate hydrolases"/>
    <property type="match status" value="1"/>
</dbReference>
<dbReference type="AlphaFoldDB" id="A0A926GDC2"/>
<name>A0A926GDC2_9RHOB</name>
<comment type="caution">
    <text evidence="1">The sequence shown here is derived from an EMBL/GenBank/DDBJ whole genome shotgun (WGS) entry which is preliminary data.</text>
</comment>
<proteinExistence type="predicted"/>